<dbReference type="GO" id="GO:0005975">
    <property type="term" value="P:carbohydrate metabolic process"/>
    <property type="evidence" value="ECO:0007669"/>
    <property type="project" value="InterPro"/>
</dbReference>
<dbReference type="InterPro" id="IPR014718">
    <property type="entry name" value="GH-type_carb-bd"/>
</dbReference>
<dbReference type="CDD" id="cd01083">
    <property type="entry name" value="GAG_Lyase"/>
    <property type="match status" value="1"/>
</dbReference>
<keyword evidence="10" id="KW-1185">Reference proteome</keyword>
<feature type="active site" evidence="4">
    <location>
        <position position="238"/>
    </location>
</feature>
<dbReference type="InterPro" id="IPR003159">
    <property type="entry name" value="Lyase_8_central_dom"/>
</dbReference>
<dbReference type="SUPFAM" id="SSF74650">
    <property type="entry name" value="Galactose mutarotase-like"/>
    <property type="match status" value="1"/>
</dbReference>
<feature type="signal peptide" evidence="5">
    <location>
        <begin position="1"/>
        <end position="26"/>
    </location>
</feature>
<evidence type="ECO:0000313" key="9">
    <source>
        <dbReference type="EMBL" id="GAX47138.1"/>
    </source>
</evidence>
<evidence type="ECO:0000256" key="1">
    <source>
        <dbReference type="ARBA" id="ARBA00006699"/>
    </source>
</evidence>
<dbReference type="PANTHER" id="PTHR38481">
    <property type="entry name" value="HYALURONATE LYASE"/>
    <property type="match status" value="1"/>
</dbReference>
<dbReference type="Pfam" id="PF02884">
    <property type="entry name" value="Lyase_8_C"/>
    <property type="match status" value="1"/>
</dbReference>
<accession>A0A224WYA5</accession>
<sequence>MKRLYSGFIICFGVMLCFFGTLNVAATTYASDVANLSGDVEVLPIQTDFSQFTKMRDKWRNQLILADYDTQNPAVVKYVKNLSDKAVKLYETMDLSEERTTIWSLKAGDTASANLTTHFSNLFTLAQAYGSKGTSLYHDEKLRTAIEHGMDFMVNKKGYDGKKYYGNWWDWQIGVPQKFINFSTTGANRTDLALSGLGLGILQQDEALITLASNSVKDVFQKVTSGDGFYADGSFIQHKDIPYTGSYGNVLIKGIGQILSLTKGTVFEMDAQTVDDFVGTVTTSFLPLINQGAMVPGVNGRSISRAPTLTQTGFGSTTMYNLLIVANLAPEASQQKLRESVKYWMLENPDYYLNNARDYNDLQMTVELLADGSVTGDDKPFSGTKLFASMDRFVQQTSYYMTSLSLYSNRISSFEAGNGENKHGWHTADGMFYLFNHDGVQFGASYWPTVDPYRLPGTTVDTVPLADEVSAFKTVTSPEKWVGGVAANQEAALGMALNKKGTENNGSVLPMNLQAKKSWFVVDGMTVALGAGITGTTKASIETIVDNRLLNDAYQYEVLADKSDSDKKWLLLQSDHEQASIGYYFPTGEKVEISSEQREGSYSEINSAFPSHQLYTGNYQKFIMNHGKNPKADAYAYVTIPGANQDTMTHFEKNNKLNILSNTDHIQAVELADDGYLGVNFWHPTGGTIAGITTDKAISLMKQVKKEQTIYTISDPTQSASIVHVTLPKDILEVVSLDKGMSFDSLTGILTIDFTGSLGSGKQFVVT</sequence>
<organism evidence="9 10">
    <name type="scientific">Pseudolactococcus reticulitermitis</name>
    <dbReference type="NCBI Taxonomy" id="2025039"/>
    <lineage>
        <taxon>Bacteria</taxon>
        <taxon>Bacillati</taxon>
        <taxon>Bacillota</taxon>
        <taxon>Bacilli</taxon>
        <taxon>Lactobacillales</taxon>
        <taxon>Streptococcaceae</taxon>
        <taxon>Pseudolactococcus</taxon>
    </lineage>
</organism>
<evidence type="ECO:0000259" key="8">
    <source>
        <dbReference type="Pfam" id="PF08124"/>
    </source>
</evidence>
<dbReference type="InterPro" id="IPR011071">
    <property type="entry name" value="Lyase_8-like_C"/>
</dbReference>
<dbReference type="Gene3D" id="1.50.10.100">
    <property type="entry name" value="Chondroitin AC/alginate lyase"/>
    <property type="match status" value="2"/>
</dbReference>
<evidence type="ECO:0000259" key="7">
    <source>
        <dbReference type="Pfam" id="PF02884"/>
    </source>
</evidence>
<comment type="similarity">
    <text evidence="1">Belongs to the polysaccharide lyase 8 family.</text>
</comment>
<dbReference type="SUPFAM" id="SSF49863">
    <property type="entry name" value="Hyaluronate lyase-like, C-terminal domain"/>
    <property type="match status" value="1"/>
</dbReference>
<evidence type="ECO:0008006" key="11">
    <source>
        <dbReference type="Google" id="ProtNLM"/>
    </source>
</evidence>
<dbReference type="Pfam" id="PF08124">
    <property type="entry name" value="Lyase_8_N"/>
    <property type="match status" value="1"/>
</dbReference>
<feature type="active site" evidence="4">
    <location>
        <position position="301"/>
    </location>
</feature>
<dbReference type="InterPro" id="IPR008929">
    <property type="entry name" value="Chondroitin_lyas"/>
</dbReference>
<feature type="domain" description="Polysaccharide lyase 8 N-terminal alpha-helical" evidence="8">
    <location>
        <begin position="181"/>
        <end position="342"/>
    </location>
</feature>
<dbReference type="Gene3D" id="2.70.98.10">
    <property type="match status" value="1"/>
</dbReference>
<proteinExistence type="inferred from homology"/>
<dbReference type="SUPFAM" id="SSF48230">
    <property type="entry name" value="Chondroitin AC/alginate lyase"/>
    <property type="match status" value="1"/>
</dbReference>
<dbReference type="GO" id="GO:0005576">
    <property type="term" value="C:extracellular region"/>
    <property type="evidence" value="ECO:0007669"/>
    <property type="project" value="InterPro"/>
</dbReference>
<evidence type="ECO:0000313" key="10">
    <source>
        <dbReference type="Proteomes" id="UP000218689"/>
    </source>
</evidence>
<dbReference type="InterPro" id="IPR004103">
    <property type="entry name" value="Lyase_8_C"/>
</dbReference>
<dbReference type="InterPro" id="IPR012970">
    <property type="entry name" value="Lyase_8_alpha_N"/>
</dbReference>
<dbReference type="EMBL" id="BEDT01000001">
    <property type="protein sequence ID" value="GAX47138.1"/>
    <property type="molecule type" value="Genomic_DNA"/>
</dbReference>
<reference evidence="10" key="1">
    <citation type="submission" date="2017-08" db="EMBL/GenBank/DDBJ databases">
        <title>Draft genome sequence of Lactococcus sp. strain Rs-Y01, isolated from the gut of the lower termite Reticulitermes speratus.</title>
        <authorList>
            <person name="Ohkuma M."/>
            <person name="Yuki M."/>
        </authorList>
    </citation>
    <scope>NUCLEOTIDE SEQUENCE [LARGE SCALE GENOMIC DNA]</scope>
    <source>
        <strain evidence="10">Rs-Y01</strain>
    </source>
</reference>
<feature type="active site" evidence="4">
    <location>
        <position position="247"/>
    </location>
</feature>
<dbReference type="GO" id="GO:0030246">
    <property type="term" value="F:carbohydrate binding"/>
    <property type="evidence" value="ECO:0007669"/>
    <property type="project" value="InterPro"/>
</dbReference>
<gene>
    <name evidence="9" type="ORF">RsY01_720</name>
</gene>
<evidence type="ECO:0000259" key="6">
    <source>
        <dbReference type="Pfam" id="PF02278"/>
    </source>
</evidence>
<dbReference type="AlphaFoldDB" id="A0A224WYA5"/>
<evidence type="ECO:0000256" key="4">
    <source>
        <dbReference type="PIRSR" id="PIRSR638970-1"/>
    </source>
</evidence>
<dbReference type="InterPro" id="IPR038970">
    <property type="entry name" value="Lyase_8"/>
</dbReference>
<evidence type="ECO:0000256" key="5">
    <source>
        <dbReference type="SAM" id="SignalP"/>
    </source>
</evidence>
<feature type="domain" description="Polysaccharide lyase family 8 central" evidence="6">
    <location>
        <begin position="385"/>
        <end position="643"/>
    </location>
</feature>
<dbReference type="InterPro" id="IPR011013">
    <property type="entry name" value="Gal_mutarotase_sf_dom"/>
</dbReference>
<comment type="caution">
    <text evidence="9">The sequence shown here is derived from an EMBL/GenBank/DDBJ whole genome shotgun (WGS) entry which is preliminary data.</text>
</comment>
<evidence type="ECO:0000256" key="3">
    <source>
        <dbReference type="ARBA" id="ARBA00023239"/>
    </source>
</evidence>
<dbReference type="GO" id="GO:0016837">
    <property type="term" value="F:carbon-oxygen lyase activity, acting on polysaccharides"/>
    <property type="evidence" value="ECO:0007669"/>
    <property type="project" value="UniProtKB-ARBA"/>
</dbReference>
<keyword evidence="3" id="KW-0456">Lyase</keyword>
<protein>
    <recommendedName>
        <fullName evidence="11">Polysaccharide lyase family 8 central domain-containing protein</fullName>
    </recommendedName>
</protein>
<evidence type="ECO:0000256" key="2">
    <source>
        <dbReference type="ARBA" id="ARBA00022729"/>
    </source>
</evidence>
<feature type="chain" id="PRO_5038465006" description="Polysaccharide lyase family 8 central domain-containing protein" evidence="5">
    <location>
        <begin position="27"/>
        <end position="767"/>
    </location>
</feature>
<dbReference type="Proteomes" id="UP000218689">
    <property type="component" value="Unassembled WGS sequence"/>
</dbReference>
<dbReference type="Gene3D" id="2.60.220.10">
    <property type="entry name" value="Polysaccharide lyase family 8-like, C-terminal"/>
    <property type="match status" value="1"/>
</dbReference>
<keyword evidence="2 5" id="KW-0732">Signal</keyword>
<feature type="domain" description="Polysaccharide lyase family 8 C-terminal" evidence="7">
    <location>
        <begin position="659"/>
        <end position="721"/>
    </location>
</feature>
<dbReference type="PANTHER" id="PTHR38481:SF1">
    <property type="entry name" value="HYALURONATE LYASE"/>
    <property type="match status" value="1"/>
</dbReference>
<dbReference type="Pfam" id="PF02278">
    <property type="entry name" value="Lyase_8"/>
    <property type="match status" value="1"/>
</dbReference>
<name>A0A224WYA5_9LACT</name>
<dbReference type="RefSeq" id="WP_238594937.1">
    <property type="nucleotide sequence ID" value="NZ_BEDT01000001.1"/>
</dbReference>